<evidence type="ECO:0000256" key="2">
    <source>
        <dbReference type="ARBA" id="ARBA00022679"/>
    </source>
</evidence>
<dbReference type="GO" id="GO:0046854">
    <property type="term" value="P:phosphatidylinositol phosphate biosynthetic process"/>
    <property type="evidence" value="ECO:0007669"/>
    <property type="project" value="TreeGrafter"/>
</dbReference>
<evidence type="ECO:0000256" key="4">
    <source>
        <dbReference type="RuleBase" id="RU363090"/>
    </source>
</evidence>
<dbReference type="InterPro" id="IPR005522">
    <property type="entry name" value="IPK"/>
</dbReference>
<comment type="similarity">
    <text evidence="1 4">Belongs to the inositol phosphokinase (IPK) family.</text>
</comment>
<dbReference type="GO" id="GO:0000824">
    <property type="term" value="F:inositol-1,4,5,6-tetrakisphosphate 3-kinase activity"/>
    <property type="evidence" value="ECO:0007669"/>
    <property type="project" value="TreeGrafter"/>
</dbReference>
<dbReference type="EMBL" id="ML996092">
    <property type="protein sequence ID" value="KAF2148936.1"/>
    <property type="molecule type" value="Genomic_DNA"/>
</dbReference>
<keyword evidence="3 4" id="KW-0418">Kinase</keyword>
<dbReference type="PANTHER" id="PTHR12400:SF103">
    <property type="entry name" value="INOSITOL POLYPHOSPHATE MULTIKINASE"/>
    <property type="match status" value="1"/>
</dbReference>
<dbReference type="GO" id="GO:0008440">
    <property type="term" value="F:inositol-1,4,5-trisphosphate 3-kinase activity"/>
    <property type="evidence" value="ECO:0007669"/>
    <property type="project" value="TreeGrafter"/>
</dbReference>
<dbReference type="Pfam" id="PF03770">
    <property type="entry name" value="IPK"/>
    <property type="match status" value="1"/>
</dbReference>
<evidence type="ECO:0000256" key="1">
    <source>
        <dbReference type="ARBA" id="ARBA00007374"/>
    </source>
</evidence>
<dbReference type="EC" id="2.7.-.-" evidence="4"/>
<dbReference type="GO" id="GO:0032958">
    <property type="term" value="P:inositol phosphate biosynthetic process"/>
    <property type="evidence" value="ECO:0007669"/>
    <property type="project" value="InterPro"/>
</dbReference>
<protein>
    <recommendedName>
        <fullName evidence="4">Kinase</fullName>
        <ecNumber evidence="4">2.7.-.-</ecNumber>
    </recommendedName>
</protein>
<dbReference type="SUPFAM" id="SSF56104">
    <property type="entry name" value="SAICAR synthase-like"/>
    <property type="match status" value="1"/>
</dbReference>
<dbReference type="GO" id="GO:0005634">
    <property type="term" value="C:nucleus"/>
    <property type="evidence" value="ECO:0007669"/>
    <property type="project" value="TreeGrafter"/>
</dbReference>
<dbReference type="InterPro" id="IPR038286">
    <property type="entry name" value="IPK_sf"/>
</dbReference>
<gene>
    <name evidence="5" type="ORF">K461DRAFT_297417</name>
</gene>
<evidence type="ECO:0000313" key="6">
    <source>
        <dbReference type="Proteomes" id="UP000799439"/>
    </source>
</evidence>
<keyword evidence="6" id="KW-1185">Reference proteome</keyword>
<dbReference type="AlphaFoldDB" id="A0A9P4ISM2"/>
<evidence type="ECO:0000256" key="3">
    <source>
        <dbReference type="ARBA" id="ARBA00022777"/>
    </source>
</evidence>
<accession>A0A9P4ISM2</accession>
<evidence type="ECO:0000313" key="5">
    <source>
        <dbReference type="EMBL" id="KAF2148936.1"/>
    </source>
</evidence>
<keyword evidence="2 4" id="KW-0808">Transferase</keyword>
<dbReference type="GO" id="GO:0005737">
    <property type="term" value="C:cytoplasm"/>
    <property type="evidence" value="ECO:0007669"/>
    <property type="project" value="TreeGrafter"/>
</dbReference>
<sequence>MDTSHIQTSKLLRFEDAAAGHDGVLTDESGSIVVKPCTVAELAFYEETNARHPDFVPLIPTFMGTLQLGKSDQLQTAIDAAQSSTPMSAIVLPTDEVVTNTSNNSTPDAVPLRGKRIATDLAVVLENIAYGFVKPNILDVKLGARLWDDDAPDAKRQRLEKVARSTTSASLGFRIAGMKTFNGHSYKIFDKLYGRSLSQETVKQAFDELFDNASNDPDAASLSQVLPGAIEAVEDIEHTISHQESRMYSSSLLFVYEGDRNARKIALEALKQSQGVGDVDDFATDKAFAAQNTGQPIDIAKNDDDDEDMDEPELPKLFDVRVIDFAHATWTPGAGPDENMLHGIRSIIDIMKQMAS</sequence>
<dbReference type="Proteomes" id="UP000799439">
    <property type="component" value="Unassembled WGS sequence"/>
</dbReference>
<comment type="caution">
    <text evidence="5">The sequence shown here is derived from an EMBL/GenBank/DDBJ whole genome shotgun (WGS) entry which is preliminary data.</text>
</comment>
<reference evidence="5" key="1">
    <citation type="journal article" date="2020" name="Stud. Mycol.">
        <title>101 Dothideomycetes genomes: a test case for predicting lifestyles and emergence of pathogens.</title>
        <authorList>
            <person name="Haridas S."/>
            <person name="Albert R."/>
            <person name="Binder M."/>
            <person name="Bloem J."/>
            <person name="Labutti K."/>
            <person name="Salamov A."/>
            <person name="Andreopoulos B."/>
            <person name="Baker S."/>
            <person name="Barry K."/>
            <person name="Bills G."/>
            <person name="Bluhm B."/>
            <person name="Cannon C."/>
            <person name="Castanera R."/>
            <person name="Culley D."/>
            <person name="Daum C."/>
            <person name="Ezra D."/>
            <person name="Gonzalez J."/>
            <person name="Henrissat B."/>
            <person name="Kuo A."/>
            <person name="Liang C."/>
            <person name="Lipzen A."/>
            <person name="Lutzoni F."/>
            <person name="Magnuson J."/>
            <person name="Mondo S."/>
            <person name="Nolan M."/>
            <person name="Ohm R."/>
            <person name="Pangilinan J."/>
            <person name="Park H.-J."/>
            <person name="Ramirez L."/>
            <person name="Alfaro M."/>
            <person name="Sun H."/>
            <person name="Tritt A."/>
            <person name="Yoshinaga Y."/>
            <person name="Zwiers L.-H."/>
            <person name="Turgeon B."/>
            <person name="Goodwin S."/>
            <person name="Spatafora J."/>
            <person name="Crous P."/>
            <person name="Grigoriev I."/>
        </authorList>
    </citation>
    <scope>NUCLEOTIDE SEQUENCE</scope>
    <source>
        <strain evidence="5">CBS 260.36</strain>
    </source>
</reference>
<organism evidence="5 6">
    <name type="scientific">Myriangium duriaei CBS 260.36</name>
    <dbReference type="NCBI Taxonomy" id="1168546"/>
    <lineage>
        <taxon>Eukaryota</taxon>
        <taxon>Fungi</taxon>
        <taxon>Dikarya</taxon>
        <taxon>Ascomycota</taxon>
        <taxon>Pezizomycotina</taxon>
        <taxon>Dothideomycetes</taxon>
        <taxon>Dothideomycetidae</taxon>
        <taxon>Myriangiales</taxon>
        <taxon>Myriangiaceae</taxon>
        <taxon>Myriangium</taxon>
    </lineage>
</organism>
<proteinExistence type="inferred from homology"/>
<name>A0A9P4ISM2_9PEZI</name>
<dbReference type="Gene3D" id="3.30.470.160">
    <property type="entry name" value="Inositol polyphosphate kinase"/>
    <property type="match status" value="1"/>
</dbReference>
<dbReference type="OrthoDB" id="338650at2759"/>
<dbReference type="PANTHER" id="PTHR12400">
    <property type="entry name" value="INOSITOL POLYPHOSPHATE KINASE"/>
    <property type="match status" value="1"/>
</dbReference>